<evidence type="ECO:0000313" key="16">
    <source>
        <dbReference type="Proteomes" id="UP000287168"/>
    </source>
</evidence>
<feature type="domain" description="Cytochrome b561 bacterial/Ni-hydrogenase" evidence="14">
    <location>
        <begin position="7"/>
        <end position="174"/>
    </location>
</feature>
<comment type="cofactor">
    <cofactor evidence="1">
        <name>heme b</name>
        <dbReference type="ChEBI" id="CHEBI:60344"/>
    </cofactor>
</comment>
<comment type="caution">
    <text evidence="15">The sequence shown here is derived from an EMBL/GenBank/DDBJ whole genome shotgun (WGS) entry which is preliminary data.</text>
</comment>
<evidence type="ECO:0000256" key="3">
    <source>
        <dbReference type="ARBA" id="ARBA00022448"/>
    </source>
</evidence>
<dbReference type="GO" id="GO:0022904">
    <property type="term" value="P:respiratory electron transport chain"/>
    <property type="evidence" value="ECO:0007669"/>
    <property type="project" value="InterPro"/>
</dbReference>
<feature type="transmembrane region" description="Helical" evidence="13">
    <location>
        <begin position="145"/>
        <end position="165"/>
    </location>
</feature>
<keyword evidence="5" id="KW-0349">Heme</keyword>
<sequence>MRDTALRYGKVTRLLHWGLAALILWQLFGMVVKVTMEKSPTVSAIVGSHQPVGLVIFVLVVLRVLWALINRGNRPAHGEGLQGLAARAGHVALYALMVLIPFTALVRAWGNQRAFAPFGFEIFPAQEPPVEWAVAVAEWHGEMGWLMLVLILGHIAMVAVHDLAWRDGTLRKMAGR</sequence>
<evidence type="ECO:0000313" key="15">
    <source>
        <dbReference type="EMBL" id="RWY40108.1"/>
    </source>
</evidence>
<evidence type="ECO:0000256" key="8">
    <source>
        <dbReference type="ARBA" id="ARBA00022982"/>
    </source>
</evidence>
<evidence type="ECO:0000256" key="2">
    <source>
        <dbReference type="ARBA" id="ARBA00004651"/>
    </source>
</evidence>
<keyword evidence="9 13" id="KW-1133">Transmembrane helix</keyword>
<dbReference type="InterPro" id="IPR052168">
    <property type="entry name" value="Cytochrome_b561_oxidase"/>
</dbReference>
<comment type="subcellular location">
    <subcellularLocation>
        <location evidence="2">Cell membrane</location>
        <topology evidence="2">Multi-pass membrane protein</topology>
    </subcellularLocation>
</comment>
<keyword evidence="6 13" id="KW-0812">Transmembrane</keyword>
<keyword evidence="4" id="KW-1003">Cell membrane</keyword>
<reference evidence="15 16" key="1">
    <citation type="journal article" date="2015" name="Int. J. Syst. Evol. Microbiol.">
        <title>Gemmobacter intermedius sp. nov., isolated from a white stork (Ciconia ciconia).</title>
        <authorList>
            <person name="Kampfer P."/>
            <person name="Jerzak L."/>
            <person name="Wilharm G."/>
            <person name="Golke J."/>
            <person name="Busse H.J."/>
            <person name="Glaeser S.P."/>
        </authorList>
    </citation>
    <scope>NUCLEOTIDE SEQUENCE [LARGE SCALE GENOMIC DNA]</scope>
    <source>
        <strain evidence="15 16">119/4</strain>
    </source>
</reference>
<dbReference type="InterPro" id="IPR011577">
    <property type="entry name" value="Cyt_b561_bac/Ni-Hgenase"/>
</dbReference>
<protein>
    <submittedName>
        <fullName evidence="15">Cytochrome b</fullName>
    </submittedName>
</protein>
<name>A0A444MAB4_9RHOB</name>
<evidence type="ECO:0000256" key="6">
    <source>
        <dbReference type="ARBA" id="ARBA00022692"/>
    </source>
</evidence>
<accession>A0A444MAB4</accession>
<dbReference type="SUPFAM" id="SSF81342">
    <property type="entry name" value="Transmembrane di-heme cytochromes"/>
    <property type="match status" value="1"/>
</dbReference>
<feature type="transmembrane region" description="Helical" evidence="13">
    <location>
        <begin position="52"/>
        <end position="70"/>
    </location>
</feature>
<keyword evidence="8" id="KW-0249">Electron transport</keyword>
<evidence type="ECO:0000256" key="9">
    <source>
        <dbReference type="ARBA" id="ARBA00022989"/>
    </source>
</evidence>
<feature type="transmembrane region" description="Helical" evidence="13">
    <location>
        <begin position="12"/>
        <end position="32"/>
    </location>
</feature>
<dbReference type="GO" id="GO:0009055">
    <property type="term" value="F:electron transfer activity"/>
    <property type="evidence" value="ECO:0007669"/>
    <property type="project" value="InterPro"/>
</dbReference>
<dbReference type="GO" id="GO:0046872">
    <property type="term" value="F:metal ion binding"/>
    <property type="evidence" value="ECO:0007669"/>
    <property type="project" value="UniProtKB-KW"/>
</dbReference>
<dbReference type="PANTHER" id="PTHR30529:SF1">
    <property type="entry name" value="CYTOCHROME B561 HOMOLOG 2"/>
    <property type="match status" value="1"/>
</dbReference>
<evidence type="ECO:0000256" key="10">
    <source>
        <dbReference type="ARBA" id="ARBA00023004"/>
    </source>
</evidence>
<evidence type="ECO:0000256" key="12">
    <source>
        <dbReference type="ARBA" id="ARBA00037975"/>
    </source>
</evidence>
<evidence type="ECO:0000256" key="13">
    <source>
        <dbReference type="SAM" id="Phobius"/>
    </source>
</evidence>
<organism evidence="15 16">
    <name type="scientific">Falsigemmobacter intermedius</name>
    <dbReference type="NCBI Taxonomy" id="1553448"/>
    <lineage>
        <taxon>Bacteria</taxon>
        <taxon>Pseudomonadati</taxon>
        <taxon>Pseudomonadota</taxon>
        <taxon>Alphaproteobacteria</taxon>
        <taxon>Rhodobacterales</taxon>
        <taxon>Paracoccaceae</taxon>
        <taxon>Falsigemmobacter</taxon>
    </lineage>
</organism>
<keyword evidence="11 13" id="KW-0472">Membrane</keyword>
<comment type="similarity">
    <text evidence="12">Belongs to the cytochrome b561 family.</text>
</comment>
<dbReference type="EMBL" id="SBLC01000017">
    <property type="protein sequence ID" value="RWY40108.1"/>
    <property type="molecule type" value="Genomic_DNA"/>
</dbReference>
<keyword evidence="16" id="KW-1185">Reference proteome</keyword>
<evidence type="ECO:0000256" key="1">
    <source>
        <dbReference type="ARBA" id="ARBA00001970"/>
    </source>
</evidence>
<evidence type="ECO:0000256" key="5">
    <source>
        <dbReference type="ARBA" id="ARBA00022617"/>
    </source>
</evidence>
<keyword evidence="10" id="KW-0408">Iron</keyword>
<dbReference type="PANTHER" id="PTHR30529">
    <property type="entry name" value="CYTOCHROME B561"/>
    <property type="match status" value="1"/>
</dbReference>
<evidence type="ECO:0000256" key="4">
    <source>
        <dbReference type="ARBA" id="ARBA00022475"/>
    </source>
</evidence>
<dbReference type="GO" id="GO:0020037">
    <property type="term" value="F:heme binding"/>
    <property type="evidence" value="ECO:0007669"/>
    <property type="project" value="TreeGrafter"/>
</dbReference>
<feature type="transmembrane region" description="Helical" evidence="13">
    <location>
        <begin position="91"/>
        <end position="110"/>
    </location>
</feature>
<keyword evidence="3" id="KW-0813">Transport</keyword>
<dbReference type="Proteomes" id="UP000287168">
    <property type="component" value="Unassembled WGS sequence"/>
</dbReference>
<evidence type="ECO:0000259" key="14">
    <source>
        <dbReference type="Pfam" id="PF01292"/>
    </source>
</evidence>
<evidence type="ECO:0000256" key="11">
    <source>
        <dbReference type="ARBA" id="ARBA00023136"/>
    </source>
</evidence>
<dbReference type="AlphaFoldDB" id="A0A444MAB4"/>
<proteinExistence type="inferred from homology"/>
<dbReference type="InterPro" id="IPR016174">
    <property type="entry name" value="Di-haem_cyt_TM"/>
</dbReference>
<dbReference type="GO" id="GO:0005886">
    <property type="term" value="C:plasma membrane"/>
    <property type="evidence" value="ECO:0007669"/>
    <property type="project" value="UniProtKB-SubCell"/>
</dbReference>
<keyword evidence="7" id="KW-0479">Metal-binding</keyword>
<gene>
    <name evidence="15" type="ORF">EP867_12505</name>
</gene>
<dbReference type="Pfam" id="PF01292">
    <property type="entry name" value="Ni_hydr_CYTB"/>
    <property type="match status" value="1"/>
</dbReference>
<dbReference type="OrthoDB" id="7280471at2"/>
<evidence type="ECO:0000256" key="7">
    <source>
        <dbReference type="ARBA" id="ARBA00022723"/>
    </source>
</evidence>